<dbReference type="SUPFAM" id="SSF51556">
    <property type="entry name" value="Metallo-dependent hydrolases"/>
    <property type="match status" value="1"/>
</dbReference>
<dbReference type="RefSeq" id="WP_089762129.1">
    <property type="nucleotide sequence ID" value="NZ_FNGO01000033.1"/>
</dbReference>
<protein>
    <submittedName>
        <fullName evidence="2">Imidazolonepropionase</fullName>
    </submittedName>
</protein>
<dbReference type="Gene3D" id="3.20.20.140">
    <property type="entry name" value="Metal-dependent hydrolases"/>
    <property type="match status" value="1"/>
</dbReference>
<dbReference type="STRING" id="321763.SAMN04488692_1336"/>
<dbReference type="GO" id="GO:0016810">
    <property type="term" value="F:hydrolase activity, acting on carbon-nitrogen (but not peptide) bonds"/>
    <property type="evidence" value="ECO:0007669"/>
    <property type="project" value="InterPro"/>
</dbReference>
<evidence type="ECO:0000259" key="1">
    <source>
        <dbReference type="Pfam" id="PF01979"/>
    </source>
</evidence>
<name>A0A1G9T160_9FIRM</name>
<proteinExistence type="predicted"/>
<dbReference type="OrthoDB" id="9797498at2"/>
<dbReference type="CDD" id="cd01299">
    <property type="entry name" value="Met_dep_hydrolase_A"/>
    <property type="match status" value="1"/>
</dbReference>
<dbReference type="Pfam" id="PF01979">
    <property type="entry name" value="Amidohydro_1"/>
    <property type="match status" value="1"/>
</dbReference>
<evidence type="ECO:0000313" key="3">
    <source>
        <dbReference type="Proteomes" id="UP000199476"/>
    </source>
</evidence>
<gene>
    <name evidence="2" type="ORF">SAMN04488692_1336</name>
</gene>
<dbReference type="EMBL" id="FNGO01000033">
    <property type="protein sequence ID" value="SDM41382.1"/>
    <property type="molecule type" value="Genomic_DNA"/>
</dbReference>
<dbReference type="InterPro" id="IPR011059">
    <property type="entry name" value="Metal-dep_hydrolase_composite"/>
</dbReference>
<feature type="domain" description="Amidohydrolase-related" evidence="1">
    <location>
        <begin position="55"/>
        <end position="391"/>
    </location>
</feature>
<dbReference type="PANTHER" id="PTHR43135:SF3">
    <property type="entry name" value="ALPHA-D-RIBOSE 1-METHYLPHOSPHONATE 5-TRIPHOSPHATE DIPHOSPHATASE"/>
    <property type="match status" value="1"/>
</dbReference>
<dbReference type="PANTHER" id="PTHR43135">
    <property type="entry name" value="ALPHA-D-RIBOSE 1-METHYLPHOSPHONATE 5-TRIPHOSPHATE DIPHOSPHATASE"/>
    <property type="match status" value="1"/>
</dbReference>
<dbReference type="InterPro" id="IPR032466">
    <property type="entry name" value="Metal_Hydrolase"/>
</dbReference>
<dbReference type="InterPro" id="IPR006680">
    <property type="entry name" value="Amidohydro-rel"/>
</dbReference>
<dbReference type="InterPro" id="IPR057744">
    <property type="entry name" value="OTAase-like"/>
</dbReference>
<evidence type="ECO:0000313" key="2">
    <source>
        <dbReference type="EMBL" id="SDM41382.1"/>
    </source>
</evidence>
<dbReference type="Proteomes" id="UP000199476">
    <property type="component" value="Unassembled WGS sequence"/>
</dbReference>
<dbReference type="AlphaFoldDB" id="A0A1G9T160"/>
<keyword evidence="3" id="KW-1185">Reference proteome</keyword>
<organism evidence="2 3">
    <name type="scientific">Halarsenatibacter silvermanii</name>
    <dbReference type="NCBI Taxonomy" id="321763"/>
    <lineage>
        <taxon>Bacteria</taxon>
        <taxon>Bacillati</taxon>
        <taxon>Bacillota</taxon>
        <taxon>Clostridia</taxon>
        <taxon>Halanaerobiales</taxon>
        <taxon>Halarsenatibacteraceae</taxon>
        <taxon>Halarsenatibacter</taxon>
    </lineage>
</organism>
<accession>A0A1G9T160</accession>
<dbReference type="InterPro" id="IPR051781">
    <property type="entry name" value="Metallo-dep_Hydrolase"/>
</dbReference>
<sequence length="402" mass="43376">MRAFKNITLIDGVSDKGINNGVILINEKGVIDSCGSAEKISIPDEAKIINLQGKTILPGLIDAHTHICFKPSPDPLDILTKESDARTAVRSLKNAQKALQAGITTIRDVGGKNNIEITIKKYCQDNELPTPNMVVSGRSLTMTGGHGWPIAREVDGKIGLRRGARQQIKKGADLIKLMATGGVLTEGMKPGAPQLTETEMKAAVKEAKKADIKAAAHAQGNKGIKNAINAGVDSIEHGVFLDTETTEMMVNKNIFLVPTLSAIYWIARKGEEENIPKYAVKKAEKIIEDHIKSFKMAYQKGVKIAMGTDAGSPFNRHGDNAFELILMVKHGMSAMQAIKSATSVGAELLGIASFTGSIESGKRADLLVLDENPLENIENIKSVNKVFLQGTEINTKTRQQAF</sequence>
<dbReference type="SUPFAM" id="SSF51338">
    <property type="entry name" value="Composite domain of metallo-dependent hydrolases"/>
    <property type="match status" value="1"/>
</dbReference>
<dbReference type="Gene3D" id="2.30.40.10">
    <property type="entry name" value="Urease, subunit C, domain 1"/>
    <property type="match status" value="1"/>
</dbReference>
<reference evidence="2 3" key="1">
    <citation type="submission" date="2016-10" db="EMBL/GenBank/DDBJ databases">
        <authorList>
            <person name="de Groot N.N."/>
        </authorList>
    </citation>
    <scope>NUCLEOTIDE SEQUENCE [LARGE SCALE GENOMIC DNA]</scope>
    <source>
        <strain evidence="2 3">SLAS-1</strain>
    </source>
</reference>